<dbReference type="EMBL" id="JAECZA010000092">
    <property type="protein sequence ID" value="MBH8574947.1"/>
    <property type="molecule type" value="Genomic_DNA"/>
</dbReference>
<dbReference type="InterPro" id="IPR013321">
    <property type="entry name" value="Arc_rbn_hlx_hlx"/>
</dbReference>
<sequence length="57" mass="6653">MTEEEKPVRVSIYLSEDVRARFKSACALHKKSMNEVLVEFIEEYLAQNEQSPPQPKK</sequence>
<dbReference type="AlphaFoldDB" id="A0A8J7I9I4"/>
<comment type="caution">
    <text evidence="1">The sequence shown here is derived from an EMBL/GenBank/DDBJ whole genome shotgun (WGS) entry which is preliminary data.</text>
</comment>
<protein>
    <submittedName>
        <fullName evidence="1">Uncharacterized protein</fullName>
    </submittedName>
</protein>
<proteinExistence type="predicted"/>
<dbReference type="Gene3D" id="1.10.1220.10">
    <property type="entry name" value="Met repressor-like"/>
    <property type="match status" value="1"/>
</dbReference>
<dbReference type="SUPFAM" id="SSF47598">
    <property type="entry name" value="Ribbon-helix-helix"/>
    <property type="match status" value="1"/>
</dbReference>
<accession>A0A8J7I9I4</accession>
<evidence type="ECO:0000313" key="1">
    <source>
        <dbReference type="EMBL" id="MBH8574947.1"/>
    </source>
</evidence>
<dbReference type="RefSeq" id="WP_214433749.1">
    <property type="nucleotide sequence ID" value="NZ_CAWPUQ010000331.1"/>
</dbReference>
<reference evidence="1 2" key="1">
    <citation type="journal article" date="2021" name="Int. J. Syst. Evol. Microbiol.">
        <title>Amazonocrinis nigriterrae gen. nov., sp. nov., Atlanticothrix silvestris gen. nov., sp. nov. and Dendronalium phyllosphericum gen. nov., sp. nov., nostocacean cyanobacteria from Brazilian environments.</title>
        <authorList>
            <person name="Alvarenga D.O."/>
            <person name="Andreote A.P.D."/>
            <person name="Branco L.H.Z."/>
            <person name="Delbaje E."/>
            <person name="Cruz R.B."/>
            <person name="Varani A.M."/>
            <person name="Fiore M.F."/>
        </authorList>
    </citation>
    <scope>NUCLEOTIDE SEQUENCE [LARGE SCALE GENOMIC DNA]</scope>
    <source>
        <strain evidence="1 2">CENA369</strain>
    </source>
</reference>
<dbReference type="InterPro" id="IPR015354">
    <property type="entry name" value="DNA_partition_ParG"/>
</dbReference>
<keyword evidence="2" id="KW-1185">Reference proteome</keyword>
<dbReference type="GO" id="GO:0006355">
    <property type="term" value="P:regulation of DNA-templated transcription"/>
    <property type="evidence" value="ECO:0007669"/>
    <property type="project" value="InterPro"/>
</dbReference>
<gene>
    <name evidence="1" type="ORF">I8752_18370</name>
</gene>
<dbReference type="Proteomes" id="UP000662314">
    <property type="component" value="Unassembled WGS sequence"/>
</dbReference>
<evidence type="ECO:0000313" key="2">
    <source>
        <dbReference type="Proteomes" id="UP000662314"/>
    </source>
</evidence>
<dbReference type="Pfam" id="PF09274">
    <property type="entry name" value="ParG"/>
    <property type="match status" value="1"/>
</dbReference>
<dbReference type="InterPro" id="IPR010985">
    <property type="entry name" value="Ribbon_hlx_hlx"/>
</dbReference>
<organism evidence="1 2">
    <name type="scientific">Dendronalium phyllosphericum CENA369</name>
    <dbReference type="NCBI Taxonomy" id="1725256"/>
    <lineage>
        <taxon>Bacteria</taxon>
        <taxon>Bacillati</taxon>
        <taxon>Cyanobacteriota</taxon>
        <taxon>Cyanophyceae</taxon>
        <taxon>Nostocales</taxon>
        <taxon>Nostocaceae</taxon>
        <taxon>Dendronalium</taxon>
        <taxon>Dendronalium phyllosphericum</taxon>
    </lineage>
</organism>
<name>A0A8J7I9I4_9NOST</name>